<keyword evidence="12" id="KW-0326">Glycosidase</keyword>
<keyword evidence="11" id="KW-0234">DNA repair</keyword>
<evidence type="ECO:0000256" key="5">
    <source>
        <dbReference type="ARBA" id="ARBA00022023"/>
    </source>
</evidence>
<keyword evidence="10" id="KW-0411">Iron-sulfur</keyword>
<evidence type="ECO:0000256" key="9">
    <source>
        <dbReference type="ARBA" id="ARBA00023004"/>
    </source>
</evidence>
<comment type="caution">
    <text evidence="14">The sequence shown here is derived from an EMBL/GenBank/DDBJ whole genome shotgun (WGS) entry which is preliminary data.</text>
</comment>
<evidence type="ECO:0000256" key="1">
    <source>
        <dbReference type="ARBA" id="ARBA00000843"/>
    </source>
</evidence>
<evidence type="ECO:0000256" key="6">
    <source>
        <dbReference type="ARBA" id="ARBA00022723"/>
    </source>
</evidence>
<protein>
    <recommendedName>
        <fullName evidence="5">Adenine DNA glycosylase</fullName>
        <ecNumber evidence="4">3.2.2.31</ecNumber>
    </recommendedName>
</protein>
<dbReference type="CDD" id="cd00056">
    <property type="entry name" value="ENDO3c"/>
    <property type="match status" value="1"/>
</dbReference>
<dbReference type="Gene3D" id="1.10.1670.10">
    <property type="entry name" value="Helix-hairpin-Helix base-excision DNA repair enzymes (C-terminal)"/>
    <property type="match status" value="1"/>
</dbReference>
<evidence type="ECO:0000256" key="8">
    <source>
        <dbReference type="ARBA" id="ARBA00022801"/>
    </source>
</evidence>
<dbReference type="PANTHER" id="PTHR42944">
    <property type="entry name" value="ADENINE DNA GLYCOSYLASE"/>
    <property type="match status" value="1"/>
</dbReference>
<sequence>MKAAVKGPCHEAISLFSDMVLSYYQQYGRDLPWRRTTDPYSILVSEVMLQQTQVERVAPKFIFFIEQFPTINSLASAPLSEVLSAWSGLGYNRRAINLQKAAIILRDEYGGSVPDNPDILARLPGIGKATAAAICAYAFNMPVVYIETNIRRICIHYFFQDQNDIPDTEILPIIHAALSPDNPREWYSALMDYGTYLKKRLPNPNRRSTHYTRQAPFDGSDRKIRGQALRLLLDRKKINKSSFISALNASNEREDGRIEKVLNDLEKEGFVREEAGVYSIKE</sequence>
<dbReference type="GO" id="GO:0051536">
    <property type="term" value="F:iron-sulfur cluster binding"/>
    <property type="evidence" value="ECO:0007669"/>
    <property type="project" value="UniProtKB-KW"/>
</dbReference>
<evidence type="ECO:0000256" key="2">
    <source>
        <dbReference type="ARBA" id="ARBA00001966"/>
    </source>
</evidence>
<dbReference type="InterPro" id="IPR004036">
    <property type="entry name" value="Endonuclease-III-like_CS2"/>
</dbReference>
<dbReference type="Pfam" id="PF00633">
    <property type="entry name" value="HHH"/>
    <property type="match status" value="1"/>
</dbReference>
<comment type="similarity">
    <text evidence="3">Belongs to the Nth/MutY family.</text>
</comment>
<evidence type="ECO:0000256" key="12">
    <source>
        <dbReference type="ARBA" id="ARBA00023295"/>
    </source>
</evidence>
<keyword evidence="9" id="KW-0408">Iron</keyword>
<dbReference type="GO" id="GO:0006281">
    <property type="term" value="P:DNA repair"/>
    <property type="evidence" value="ECO:0007669"/>
    <property type="project" value="UniProtKB-KW"/>
</dbReference>
<dbReference type="PANTHER" id="PTHR42944:SF1">
    <property type="entry name" value="ADENINE DNA GLYCOSYLASE"/>
    <property type="match status" value="1"/>
</dbReference>
<dbReference type="Pfam" id="PF00730">
    <property type="entry name" value="HhH-GPD"/>
    <property type="match status" value="1"/>
</dbReference>
<dbReference type="GO" id="GO:0046872">
    <property type="term" value="F:metal ion binding"/>
    <property type="evidence" value="ECO:0007669"/>
    <property type="project" value="UniProtKB-KW"/>
</dbReference>
<evidence type="ECO:0000256" key="10">
    <source>
        <dbReference type="ARBA" id="ARBA00023014"/>
    </source>
</evidence>
<evidence type="ECO:0000313" key="15">
    <source>
        <dbReference type="Proteomes" id="UP001524383"/>
    </source>
</evidence>
<dbReference type="SUPFAM" id="SSF48150">
    <property type="entry name" value="DNA-glycosylase"/>
    <property type="match status" value="1"/>
</dbReference>
<dbReference type="PROSITE" id="PS01155">
    <property type="entry name" value="ENDONUCLEASE_III_2"/>
    <property type="match status" value="1"/>
</dbReference>
<comment type="cofactor">
    <cofactor evidence="2">
        <name>[4Fe-4S] cluster</name>
        <dbReference type="ChEBI" id="CHEBI:49883"/>
    </cofactor>
</comment>
<dbReference type="InterPro" id="IPR003265">
    <property type="entry name" value="HhH-GPD_domain"/>
</dbReference>
<dbReference type="InterPro" id="IPR000445">
    <property type="entry name" value="HhH_motif"/>
</dbReference>
<keyword evidence="7" id="KW-0227">DNA damage</keyword>
<organism evidence="14 15">
    <name type="scientific">Methanocalculus taiwanensis</name>
    <dbReference type="NCBI Taxonomy" id="106207"/>
    <lineage>
        <taxon>Archaea</taxon>
        <taxon>Methanobacteriati</taxon>
        <taxon>Methanobacteriota</taxon>
        <taxon>Stenosarchaea group</taxon>
        <taxon>Methanomicrobia</taxon>
        <taxon>Methanomicrobiales</taxon>
        <taxon>Methanocalculaceae</taxon>
        <taxon>Methanocalculus</taxon>
    </lineage>
</organism>
<evidence type="ECO:0000256" key="3">
    <source>
        <dbReference type="ARBA" id="ARBA00008343"/>
    </source>
</evidence>
<dbReference type="EMBL" id="VOTZ01000002">
    <property type="protein sequence ID" value="MCQ1537622.1"/>
    <property type="molecule type" value="Genomic_DNA"/>
</dbReference>
<dbReference type="GO" id="GO:0000701">
    <property type="term" value="F:purine-specific mismatch base pair DNA N-glycosylase activity"/>
    <property type="evidence" value="ECO:0007669"/>
    <property type="project" value="UniProtKB-EC"/>
</dbReference>
<evidence type="ECO:0000259" key="13">
    <source>
        <dbReference type="SMART" id="SM00478"/>
    </source>
</evidence>
<dbReference type="AlphaFoldDB" id="A0ABD4TJE1"/>
<gene>
    <name evidence="14" type="ORF">FTO68_01265</name>
</gene>
<name>A0ABD4TJE1_9EURY</name>
<dbReference type="Gene3D" id="1.10.340.30">
    <property type="entry name" value="Hypothetical protein, domain 2"/>
    <property type="match status" value="1"/>
</dbReference>
<proteinExistence type="inferred from homology"/>
<evidence type="ECO:0000313" key="14">
    <source>
        <dbReference type="EMBL" id="MCQ1537622.1"/>
    </source>
</evidence>
<keyword evidence="15" id="KW-1185">Reference proteome</keyword>
<dbReference type="InterPro" id="IPR044298">
    <property type="entry name" value="MIG/MutY"/>
</dbReference>
<dbReference type="SMART" id="SM00478">
    <property type="entry name" value="ENDO3c"/>
    <property type="match status" value="1"/>
</dbReference>
<evidence type="ECO:0000256" key="11">
    <source>
        <dbReference type="ARBA" id="ARBA00023204"/>
    </source>
</evidence>
<dbReference type="EC" id="3.2.2.31" evidence="4"/>
<feature type="domain" description="HhH-GPD" evidence="13">
    <location>
        <begin position="48"/>
        <end position="196"/>
    </location>
</feature>
<reference evidence="14 15" key="1">
    <citation type="submission" date="2019-08" db="EMBL/GenBank/DDBJ databases">
        <authorList>
            <person name="Chen S.-C."/>
            <person name="Lai M.-C."/>
            <person name="You Y.-T."/>
        </authorList>
    </citation>
    <scope>NUCLEOTIDE SEQUENCE [LARGE SCALE GENOMIC DNA]</scope>
    <source>
        <strain evidence="14 15">P2F9704a</strain>
    </source>
</reference>
<comment type="catalytic activity">
    <reaction evidence="1">
        <text>Hydrolyzes free adenine bases from 7,8-dihydro-8-oxoguanine:adenine mismatched double-stranded DNA, leaving an apurinic site.</text>
        <dbReference type="EC" id="3.2.2.31"/>
    </reaction>
</comment>
<keyword evidence="6" id="KW-0479">Metal-binding</keyword>
<accession>A0ABD4TJE1</accession>
<evidence type="ECO:0000256" key="4">
    <source>
        <dbReference type="ARBA" id="ARBA00012045"/>
    </source>
</evidence>
<keyword evidence="8" id="KW-0378">Hydrolase</keyword>
<dbReference type="InterPro" id="IPR023170">
    <property type="entry name" value="HhH_base_excis_C"/>
</dbReference>
<dbReference type="InterPro" id="IPR011257">
    <property type="entry name" value="DNA_glycosylase"/>
</dbReference>
<dbReference type="Proteomes" id="UP001524383">
    <property type="component" value="Unassembled WGS sequence"/>
</dbReference>
<evidence type="ECO:0000256" key="7">
    <source>
        <dbReference type="ARBA" id="ARBA00022763"/>
    </source>
</evidence>